<evidence type="ECO:0000313" key="4">
    <source>
        <dbReference type="Proteomes" id="UP001633002"/>
    </source>
</evidence>
<keyword evidence="1" id="KW-0175">Coiled coil</keyword>
<comment type="caution">
    <text evidence="3">The sequence shown here is derived from an EMBL/GenBank/DDBJ whole genome shotgun (WGS) entry which is preliminary data.</text>
</comment>
<evidence type="ECO:0000256" key="1">
    <source>
        <dbReference type="SAM" id="Coils"/>
    </source>
</evidence>
<accession>A0ABD3GSW6</accession>
<protein>
    <recommendedName>
        <fullName evidence="5">RING-type domain-containing protein</fullName>
    </recommendedName>
</protein>
<dbReference type="AlphaFoldDB" id="A0ABD3GSW6"/>
<proteinExistence type="predicted"/>
<dbReference type="Proteomes" id="UP001633002">
    <property type="component" value="Unassembled WGS sequence"/>
</dbReference>
<keyword evidence="4" id="KW-1185">Reference proteome</keyword>
<feature type="region of interest" description="Disordered" evidence="2">
    <location>
        <begin position="1"/>
        <end position="25"/>
    </location>
</feature>
<evidence type="ECO:0000256" key="2">
    <source>
        <dbReference type="SAM" id="MobiDB-lite"/>
    </source>
</evidence>
<gene>
    <name evidence="3" type="ORF">R1sor_024617</name>
</gene>
<reference evidence="3 4" key="1">
    <citation type="submission" date="2024-09" db="EMBL/GenBank/DDBJ databases">
        <title>Chromosome-scale assembly of Riccia sorocarpa.</title>
        <authorList>
            <person name="Paukszto L."/>
        </authorList>
    </citation>
    <scope>NUCLEOTIDE SEQUENCE [LARGE SCALE GENOMIC DNA]</scope>
    <source>
        <strain evidence="3">LP-2024</strain>
        <tissue evidence="3">Aerial parts of the thallus</tissue>
    </source>
</reference>
<sequence length="700" mass="78026">MPSRSLPKSEAFGSASPTACSELSGEPAANSMTFIQIGSIEALKLEIKQQKEKKHSIKDSLSQSRDLLSELRKSIGSYTNNVEKYESLRTSEVNTRLDLTKNEAELNQRNKEVAMLLEPDDDFDDNDSEEVERLDQLEREQEDLAVKIAEVLDAIAASQAKEKSLCEQIEAAKKSGVETQAKILGVTEEISAKEKTVLRLEDDLSVLAKELVFLEQYFSVPCPALCHRYVPTPLELTRTIFRLTSCPACNLGFHCFNFVPTSCGHAYHPPCVLPLLAKRHTEHPKCLACGERLHPDWLETWGVQVNTEYKAEVDATLGLKKQKLAFEEGLRDLYHDDPARTLERRDHQKKQQQRVTVVYTEEQVEHDLKASIAASKVRRHLWTSSGGEGQTSQPETPTSAPGSSNVQQLKPVKIEDEKDNVGKSIGPKKRKGIFSFISLCFVLLRCWNWMAHESQSSFIGIFNISKCWGPSGGQFTYAGCGRVLRDGRPCGLGIAARASRDQGSSTPTSQFNTPGLKSRDRSGHTCVSLGAEKHMFHFFVQTAEEDYILEVWEKAGQSLFNISGQEFFEMFGQDVTKLQKFVYSRLSENSWAITVIGKPSARGYMRAVSFSRVELTSPALPTESAAGHVGVIKVRDRLRGKELPEPSCSSGSRPRASLVAMLGLQTRLNDVQKDIAQAISALKLEQEDEFVDSNCDWVET</sequence>
<organism evidence="3 4">
    <name type="scientific">Riccia sorocarpa</name>
    <dbReference type="NCBI Taxonomy" id="122646"/>
    <lineage>
        <taxon>Eukaryota</taxon>
        <taxon>Viridiplantae</taxon>
        <taxon>Streptophyta</taxon>
        <taxon>Embryophyta</taxon>
        <taxon>Marchantiophyta</taxon>
        <taxon>Marchantiopsida</taxon>
        <taxon>Marchantiidae</taxon>
        <taxon>Marchantiales</taxon>
        <taxon>Ricciaceae</taxon>
        <taxon>Riccia</taxon>
    </lineage>
</organism>
<feature type="region of interest" description="Disordered" evidence="2">
    <location>
        <begin position="383"/>
        <end position="410"/>
    </location>
</feature>
<feature type="compositionally biased region" description="Polar residues" evidence="2">
    <location>
        <begin position="501"/>
        <end position="515"/>
    </location>
</feature>
<dbReference type="EMBL" id="JBJQOH010000007">
    <property type="protein sequence ID" value="KAL3681661.1"/>
    <property type="molecule type" value="Genomic_DNA"/>
</dbReference>
<feature type="compositionally biased region" description="Polar residues" evidence="2">
    <location>
        <begin position="383"/>
        <end position="408"/>
    </location>
</feature>
<name>A0ABD3GSW6_9MARC</name>
<feature type="coiled-coil region" evidence="1">
    <location>
        <begin position="40"/>
        <end position="88"/>
    </location>
</feature>
<evidence type="ECO:0000313" key="3">
    <source>
        <dbReference type="EMBL" id="KAL3681661.1"/>
    </source>
</evidence>
<evidence type="ECO:0008006" key="5">
    <source>
        <dbReference type="Google" id="ProtNLM"/>
    </source>
</evidence>
<feature type="region of interest" description="Disordered" evidence="2">
    <location>
        <begin position="497"/>
        <end position="521"/>
    </location>
</feature>